<evidence type="ECO:0000256" key="1">
    <source>
        <dbReference type="SAM" id="MobiDB-lite"/>
    </source>
</evidence>
<name>A0A929L4Y3_9SPHI</name>
<keyword evidence="2" id="KW-1133">Transmembrane helix</keyword>
<evidence type="ECO:0000256" key="2">
    <source>
        <dbReference type="SAM" id="Phobius"/>
    </source>
</evidence>
<protein>
    <submittedName>
        <fullName evidence="3">Outer membrane beta-barrel protein</fullName>
    </submittedName>
</protein>
<keyword evidence="2" id="KW-0812">Transmembrane</keyword>
<keyword evidence="4" id="KW-1185">Reference proteome</keyword>
<dbReference type="Proteomes" id="UP000622475">
    <property type="component" value="Unassembled WGS sequence"/>
</dbReference>
<organism evidence="3 4">
    <name type="scientific">Mucilaginibacter myungsuensis</name>
    <dbReference type="NCBI Taxonomy" id="649104"/>
    <lineage>
        <taxon>Bacteria</taxon>
        <taxon>Pseudomonadati</taxon>
        <taxon>Bacteroidota</taxon>
        <taxon>Sphingobacteriia</taxon>
        <taxon>Sphingobacteriales</taxon>
        <taxon>Sphingobacteriaceae</taxon>
        <taxon>Mucilaginibacter</taxon>
    </lineage>
</organism>
<dbReference type="EMBL" id="JADFFL010000013">
    <property type="protein sequence ID" value="MBE9664544.1"/>
    <property type="molecule type" value="Genomic_DNA"/>
</dbReference>
<proteinExistence type="predicted"/>
<evidence type="ECO:0000313" key="4">
    <source>
        <dbReference type="Proteomes" id="UP000622475"/>
    </source>
</evidence>
<dbReference type="RefSeq" id="WP_194113963.1">
    <property type="nucleotide sequence ID" value="NZ_JADFFL010000013.1"/>
</dbReference>
<feature type="compositionally biased region" description="Polar residues" evidence="1">
    <location>
        <begin position="99"/>
        <end position="112"/>
    </location>
</feature>
<comment type="caution">
    <text evidence="3">The sequence shown here is derived from an EMBL/GenBank/DDBJ whole genome shotgun (WGS) entry which is preliminary data.</text>
</comment>
<reference evidence="3" key="1">
    <citation type="submission" date="2020-10" db="EMBL/GenBank/DDBJ databases">
        <title>Mucilaginibacter mali sp. nov., isolated from rhizosphere soil of apple orchard.</title>
        <authorList>
            <person name="Lee J.-S."/>
            <person name="Kim H.S."/>
            <person name="Kim J.-S."/>
        </authorList>
    </citation>
    <scope>NUCLEOTIDE SEQUENCE</scope>
    <source>
        <strain evidence="3">KCTC 22746</strain>
    </source>
</reference>
<sequence>MDEDKLHQQLNDRIREVFDDLEDPSADEGWLLLREKFPAKAKERSLAWLWYAAAAVVLLGIGLWFGTGKDQPKQQVAQNTAPALKQTEKVEQAIKPADSKQTTEGAPVSSTPFAVKPTDATGKIAQSPARYTAKNTRPVSGREKTGNIASNKPAAQSNATDEQANAQEKPTQPVKEGYIAANQPKQNNTVAEQTKEIATGNTGVDQVFDNKTKTDTKPVITNSAEAMARMLAMDKPVIDKEKKNTKADKKVVIGLYAGTFFNYADGSENRVNVGAGLSSDVNITNHIKLTTGIAIAQNSLNYNYDTYKGSQLYATALKVGLSNAYADNSNAYGSGLSYTARIPKNYRASLIGVDIPLNLKYQFDPKKNDTFISAGVSSGTFLNETYVSEFSNGNVSEKQTTQATFSEFYLAKTLNVSFGVGYPLGKNHRLVVEPFLKYPLGGLGLEQIKFGSGGVNLRFNFSGAKKQ</sequence>
<gene>
    <name evidence="3" type="ORF">IRJ16_21870</name>
</gene>
<feature type="transmembrane region" description="Helical" evidence="2">
    <location>
        <begin position="46"/>
        <end position="65"/>
    </location>
</feature>
<evidence type="ECO:0000313" key="3">
    <source>
        <dbReference type="EMBL" id="MBE9664544.1"/>
    </source>
</evidence>
<feature type="region of interest" description="Disordered" evidence="1">
    <location>
        <begin position="92"/>
        <end position="171"/>
    </location>
</feature>
<dbReference type="AlphaFoldDB" id="A0A929L4Y3"/>
<accession>A0A929L4Y3</accession>
<feature type="compositionally biased region" description="Polar residues" evidence="1">
    <location>
        <begin position="147"/>
        <end position="170"/>
    </location>
</feature>
<keyword evidence="2" id="KW-0472">Membrane</keyword>